<proteinExistence type="predicted"/>
<reference evidence="3 4" key="1">
    <citation type="submission" date="2015-08" db="EMBL/GenBank/DDBJ databases">
        <title>Ancestral chromatin configuration constrains chromatin evolution on differentiating sex chromosomes in Drosophila.</title>
        <authorList>
            <person name="Zhou Q."/>
            <person name="Bachtrog D."/>
        </authorList>
    </citation>
    <scope>NUCLEOTIDE SEQUENCE [LARGE SCALE GENOMIC DNA]</scope>
    <source>
        <tissue evidence="3">Whole larvae</tissue>
    </source>
</reference>
<feature type="domain" description="ZAD" evidence="2">
    <location>
        <begin position="6"/>
        <end position="90"/>
    </location>
</feature>
<dbReference type="Gene3D" id="3.40.1800.20">
    <property type="match status" value="1"/>
</dbReference>
<dbReference type="SUPFAM" id="SSF57716">
    <property type="entry name" value="Glucocorticoid receptor-like (DNA-binding domain)"/>
    <property type="match status" value="1"/>
</dbReference>
<evidence type="ECO:0000256" key="1">
    <source>
        <dbReference type="PROSITE-ProRule" id="PRU01263"/>
    </source>
</evidence>
<feature type="binding site" evidence="1">
    <location>
        <position position="63"/>
    </location>
    <ligand>
        <name>Zn(2+)</name>
        <dbReference type="ChEBI" id="CHEBI:29105"/>
    </ligand>
</feature>
<feature type="non-terminal residue" evidence="3">
    <location>
        <position position="105"/>
    </location>
</feature>
<dbReference type="Proteomes" id="UP000494163">
    <property type="component" value="Chromosome X"/>
</dbReference>
<feature type="binding site" evidence="1">
    <location>
        <position position="66"/>
    </location>
    <ligand>
        <name>Zn(2+)</name>
        <dbReference type="ChEBI" id="CHEBI:29105"/>
    </ligand>
</feature>
<dbReference type="InterPro" id="IPR012934">
    <property type="entry name" value="Znf_AD"/>
</dbReference>
<keyword evidence="1" id="KW-0862">Zinc</keyword>
<sequence length="105" mass="12047">MEIFENICRTCGNDCLEALNIYEDSAMVLDKKLPISDIISACLPANAALTALNKDDDYPKQICRICVKKLAIIYEFNNKWLTANNEFNVALKFEQRRKRGRQSQT</sequence>
<evidence type="ECO:0000313" key="3">
    <source>
        <dbReference type="EMBL" id="ALC49364.1"/>
    </source>
</evidence>
<evidence type="ECO:0000259" key="2">
    <source>
        <dbReference type="PROSITE" id="PS51915"/>
    </source>
</evidence>
<feature type="binding site" evidence="1">
    <location>
        <position position="8"/>
    </location>
    <ligand>
        <name>Zn(2+)</name>
        <dbReference type="ChEBI" id="CHEBI:29105"/>
    </ligand>
</feature>
<dbReference type="EMBL" id="CP012528">
    <property type="protein sequence ID" value="ALC49364.1"/>
    <property type="molecule type" value="Genomic_DNA"/>
</dbReference>
<dbReference type="GO" id="GO:0005634">
    <property type="term" value="C:nucleus"/>
    <property type="evidence" value="ECO:0007669"/>
    <property type="project" value="InterPro"/>
</dbReference>
<dbReference type="SMART" id="SM00868">
    <property type="entry name" value="zf-AD"/>
    <property type="match status" value="1"/>
</dbReference>
<gene>
    <name evidence="3" type="ORF">Dbus_chrXg1220</name>
</gene>
<dbReference type="GO" id="GO:0008270">
    <property type="term" value="F:zinc ion binding"/>
    <property type="evidence" value="ECO:0007669"/>
    <property type="project" value="UniProtKB-UniRule"/>
</dbReference>
<keyword evidence="1" id="KW-0863">Zinc-finger</keyword>
<evidence type="ECO:0000313" key="4">
    <source>
        <dbReference type="Proteomes" id="UP000494163"/>
    </source>
</evidence>
<keyword evidence="4" id="KW-1185">Reference proteome</keyword>
<dbReference type="AlphaFoldDB" id="A0A0M4EUE1"/>
<feature type="binding site" evidence="1">
    <location>
        <position position="11"/>
    </location>
    <ligand>
        <name>Zn(2+)</name>
        <dbReference type="ChEBI" id="CHEBI:29105"/>
    </ligand>
</feature>
<name>A0A0M4EUE1_DROBS</name>
<dbReference type="Pfam" id="PF07776">
    <property type="entry name" value="zf-AD"/>
    <property type="match status" value="1"/>
</dbReference>
<protein>
    <submittedName>
        <fullName evidence="3">Dip1</fullName>
    </submittedName>
</protein>
<dbReference type="PROSITE" id="PS51915">
    <property type="entry name" value="ZAD"/>
    <property type="match status" value="1"/>
</dbReference>
<accession>A0A0M4EUE1</accession>
<dbReference type="OrthoDB" id="7838207at2759"/>
<organism evidence="3 4">
    <name type="scientific">Drosophila busckii</name>
    <name type="common">Fruit fly</name>
    <dbReference type="NCBI Taxonomy" id="30019"/>
    <lineage>
        <taxon>Eukaryota</taxon>
        <taxon>Metazoa</taxon>
        <taxon>Ecdysozoa</taxon>
        <taxon>Arthropoda</taxon>
        <taxon>Hexapoda</taxon>
        <taxon>Insecta</taxon>
        <taxon>Pterygota</taxon>
        <taxon>Neoptera</taxon>
        <taxon>Endopterygota</taxon>
        <taxon>Diptera</taxon>
        <taxon>Brachycera</taxon>
        <taxon>Muscomorpha</taxon>
        <taxon>Ephydroidea</taxon>
        <taxon>Drosophilidae</taxon>
        <taxon>Drosophila</taxon>
    </lineage>
</organism>
<keyword evidence="1" id="KW-0479">Metal-binding</keyword>